<feature type="transmembrane region" description="Helical" evidence="8">
    <location>
        <begin position="31"/>
        <end position="56"/>
    </location>
</feature>
<dbReference type="GO" id="GO:0016020">
    <property type="term" value="C:membrane"/>
    <property type="evidence" value="ECO:0007669"/>
    <property type="project" value="UniProtKB-SubCell"/>
</dbReference>
<evidence type="ECO:0000256" key="8">
    <source>
        <dbReference type="SAM" id="Phobius"/>
    </source>
</evidence>
<evidence type="ECO:0000256" key="4">
    <source>
        <dbReference type="ARBA" id="ARBA00022840"/>
    </source>
</evidence>
<dbReference type="InterPro" id="IPR050173">
    <property type="entry name" value="ABC_transporter_C-like"/>
</dbReference>
<feature type="compositionally biased region" description="Low complexity" evidence="7">
    <location>
        <begin position="288"/>
        <end position="306"/>
    </location>
</feature>
<evidence type="ECO:0000313" key="10">
    <source>
        <dbReference type="EMBL" id="KYN18669.1"/>
    </source>
</evidence>
<accession>A0A151J625</accession>
<keyword evidence="1" id="KW-0813">Transport</keyword>
<dbReference type="PANTHER" id="PTHR24223">
    <property type="entry name" value="ATP-BINDING CASSETTE SUB-FAMILY C"/>
    <property type="match status" value="1"/>
</dbReference>
<dbReference type="SUPFAM" id="SSF52540">
    <property type="entry name" value="P-loop containing nucleoside triphosphate hydrolases"/>
    <property type="match status" value="1"/>
</dbReference>
<evidence type="ECO:0000256" key="1">
    <source>
        <dbReference type="ARBA" id="ARBA00022448"/>
    </source>
</evidence>
<dbReference type="PANTHER" id="PTHR24223:SF448">
    <property type="entry name" value="FI20146P1-RELATED"/>
    <property type="match status" value="1"/>
</dbReference>
<dbReference type="InterPro" id="IPR011527">
    <property type="entry name" value="ABC1_TM_dom"/>
</dbReference>
<evidence type="ECO:0000256" key="2">
    <source>
        <dbReference type="ARBA" id="ARBA00022692"/>
    </source>
</evidence>
<protein>
    <recommendedName>
        <fullName evidence="9">ABC transmembrane type-1 domain-containing protein</fullName>
    </recommendedName>
</protein>
<dbReference type="GO" id="GO:0140359">
    <property type="term" value="F:ABC-type transporter activity"/>
    <property type="evidence" value="ECO:0007669"/>
    <property type="project" value="InterPro"/>
</dbReference>
<gene>
    <name evidence="10" type="ORF">ALC57_09015</name>
</gene>
<proteinExistence type="predicted"/>
<reference evidence="10 11" key="1">
    <citation type="submission" date="2015-09" db="EMBL/GenBank/DDBJ databases">
        <title>Trachymyrmex cornetzi WGS genome.</title>
        <authorList>
            <person name="Nygaard S."/>
            <person name="Hu H."/>
            <person name="Boomsma J."/>
            <person name="Zhang G."/>
        </authorList>
    </citation>
    <scope>NUCLEOTIDE SEQUENCE [LARGE SCALE GENOMIC DNA]</scope>
    <source>
        <strain evidence="10">Tcor2-1</strain>
        <tissue evidence="10">Whole body</tissue>
    </source>
</reference>
<organism evidence="10 11">
    <name type="scientific">Trachymyrmex cornetzi</name>
    <dbReference type="NCBI Taxonomy" id="471704"/>
    <lineage>
        <taxon>Eukaryota</taxon>
        <taxon>Metazoa</taxon>
        <taxon>Ecdysozoa</taxon>
        <taxon>Arthropoda</taxon>
        <taxon>Hexapoda</taxon>
        <taxon>Insecta</taxon>
        <taxon>Pterygota</taxon>
        <taxon>Neoptera</taxon>
        <taxon>Endopterygota</taxon>
        <taxon>Hymenoptera</taxon>
        <taxon>Apocrita</taxon>
        <taxon>Aculeata</taxon>
        <taxon>Formicoidea</taxon>
        <taxon>Formicidae</taxon>
        <taxon>Myrmicinae</taxon>
        <taxon>Trachymyrmex</taxon>
    </lineage>
</organism>
<keyword evidence="4" id="KW-0067">ATP-binding</keyword>
<dbReference type="InterPro" id="IPR036640">
    <property type="entry name" value="ABC1_TM_sf"/>
</dbReference>
<evidence type="ECO:0000259" key="9">
    <source>
        <dbReference type="PROSITE" id="PS50929"/>
    </source>
</evidence>
<evidence type="ECO:0000256" key="6">
    <source>
        <dbReference type="ARBA" id="ARBA00023136"/>
    </source>
</evidence>
<dbReference type="PROSITE" id="PS50929">
    <property type="entry name" value="ABC_TM1F"/>
    <property type="match status" value="1"/>
</dbReference>
<keyword evidence="3" id="KW-0547">Nucleotide-binding</keyword>
<dbReference type="EMBL" id="KQ979891">
    <property type="protein sequence ID" value="KYN18669.1"/>
    <property type="molecule type" value="Genomic_DNA"/>
</dbReference>
<feature type="transmembrane region" description="Helical" evidence="8">
    <location>
        <begin position="108"/>
        <end position="129"/>
    </location>
</feature>
<name>A0A151J625_9HYME</name>
<dbReference type="InterPro" id="IPR027417">
    <property type="entry name" value="P-loop_NTPase"/>
</dbReference>
<keyword evidence="11" id="KW-1185">Reference proteome</keyword>
<dbReference type="GO" id="GO:0005524">
    <property type="term" value="F:ATP binding"/>
    <property type="evidence" value="ECO:0007669"/>
    <property type="project" value="UniProtKB-KW"/>
</dbReference>
<evidence type="ECO:0000256" key="7">
    <source>
        <dbReference type="SAM" id="MobiDB-lite"/>
    </source>
</evidence>
<keyword evidence="2 8" id="KW-0812">Transmembrane</keyword>
<evidence type="ECO:0000256" key="3">
    <source>
        <dbReference type="ARBA" id="ARBA00022741"/>
    </source>
</evidence>
<evidence type="ECO:0000256" key="5">
    <source>
        <dbReference type="ARBA" id="ARBA00022989"/>
    </source>
</evidence>
<dbReference type="Proteomes" id="UP000078492">
    <property type="component" value="Unassembled WGS sequence"/>
</dbReference>
<sequence>MAVMDILLRVLQPLLLGQMLLYFNTTDVDKSYAYGYAVGVILCSALNVFVIHPYTIGMLHMGMKIRVACCSLIYRKTLKLTKTALGETTIGQAVNLLSNDVNRFDISIIFLHYLWLGPLETIIMTYVMYDIIDVGVSSVIGVAFLLMFIPLQGWLGKKSSELRLKTAIRTDARVRLTNEIISGIQAIKMYTWENPFSALIQKARNAVDAQVGKHMFEECIDKYLRSKTRILVTHQLQYLRDVGRIIVLKDGAIQAEGTYDELGSMGVDFGRLLENQAKTDETSSRPASTTVSRSNSRTSISSLSTVMTNDTSKQEPLEVIRTNFVTLLLTRILFN</sequence>
<feature type="domain" description="ABC transmembrane type-1" evidence="9">
    <location>
        <begin position="1"/>
        <end position="207"/>
    </location>
</feature>
<dbReference type="Gene3D" id="1.20.1560.10">
    <property type="entry name" value="ABC transporter type 1, transmembrane domain"/>
    <property type="match status" value="1"/>
</dbReference>
<keyword evidence="6 8" id="KW-0472">Membrane</keyword>
<evidence type="ECO:0000313" key="11">
    <source>
        <dbReference type="Proteomes" id="UP000078492"/>
    </source>
</evidence>
<dbReference type="STRING" id="471704.A0A151J625"/>
<feature type="region of interest" description="Disordered" evidence="7">
    <location>
        <begin position="278"/>
        <end position="309"/>
    </location>
</feature>
<feature type="transmembrane region" description="Helical" evidence="8">
    <location>
        <begin position="135"/>
        <end position="155"/>
    </location>
</feature>
<dbReference type="SUPFAM" id="SSF90123">
    <property type="entry name" value="ABC transporter transmembrane region"/>
    <property type="match status" value="1"/>
</dbReference>
<keyword evidence="5 8" id="KW-1133">Transmembrane helix</keyword>
<dbReference type="Pfam" id="PF00664">
    <property type="entry name" value="ABC_membrane"/>
    <property type="match status" value="1"/>
</dbReference>
<dbReference type="AlphaFoldDB" id="A0A151J625"/>